<comment type="similarity">
    <text evidence="2">Belongs to the AXUD1 family.</text>
</comment>
<evidence type="ECO:0000256" key="2">
    <source>
        <dbReference type="ARBA" id="ARBA00008548"/>
    </source>
</evidence>
<dbReference type="EMBL" id="CAKOFQ010008062">
    <property type="protein sequence ID" value="CAH2011339.1"/>
    <property type="molecule type" value="Genomic_DNA"/>
</dbReference>
<feature type="region of interest" description="Disordered" evidence="9">
    <location>
        <begin position="84"/>
        <end position="199"/>
    </location>
</feature>
<evidence type="ECO:0000256" key="8">
    <source>
        <dbReference type="ARBA" id="ARBA00023242"/>
    </source>
</evidence>
<evidence type="ECO:0000256" key="7">
    <source>
        <dbReference type="ARBA" id="ARBA00023163"/>
    </source>
</evidence>
<feature type="compositionally biased region" description="Polar residues" evidence="9">
    <location>
        <begin position="217"/>
        <end position="226"/>
    </location>
</feature>
<evidence type="ECO:0000256" key="5">
    <source>
        <dbReference type="ARBA" id="ARBA00023125"/>
    </source>
</evidence>
<dbReference type="OrthoDB" id="5946974at2759"/>
<keyword evidence="6" id="KW-0010">Activator</keyword>
<dbReference type="AlphaFoldDB" id="A0A9P0MGE0"/>
<name>A0A9P0MGE0_ACAOB</name>
<dbReference type="InterPro" id="IPR031972">
    <property type="entry name" value="CSRNP_N"/>
</dbReference>
<feature type="compositionally biased region" description="Basic and acidic residues" evidence="9">
    <location>
        <begin position="126"/>
        <end position="142"/>
    </location>
</feature>
<evidence type="ECO:0000256" key="3">
    <source>
        <dbReference type="ARBA" id="ARBA00022703"/>
    </source>
</evidence>
<dbReference type="Proteomes" id="UP001152888">
    <property type="component" value="Unassembled WGS sequence"/>
</dbReference>
<evidence type="ECO:0000256" key="4">
    <source>
        <dbReference type="ARBA" id="ARBA00023015"/>
    </source>
</evidence>
<feature type="compositionally biased region" description="Acidic residues" evidence="9">
    <location>
        <begin position="143"/>
        <end position="152"/>
    </location>
</feature>
<reference evidence="11" key="1">
    <citation type="submission" date="2022-03" db="EMBL/GenBank/DDBJ databases">
        <authorList>
            <person name="Sayadi A."/>
        </authorList>
    </citation>
    <scope>NUCLEOTIDE SEQUENCE</scope>
</reference>
<keyword evidence="12" id="KW-1185">Reference proteome</keyword>
<protein>
    <recommendedName>
        <fullName evidence="10">Cysteine/serine-rich nuclear protein N-terminal domain-containing protein</fullName>
    </recommendedName>
</protein>
<evidence type="ECO:0000313" key="11">
    <source>
        <dbReference type="EMBL" id="CAH2011339.1"/>
    </source>
</evidence>
<proteinExistence type="inferred from homology"/>
<feature type="compositionally biased region" description="Acidic residues" evidence="9">
    <location>
        <begin position="102"/>
        <end position="115"/>
    </location>
</feature>
<dbReference type="GO" id="GO:0000981">
    <property type="term" value="F:DNA-binding transcription factor activity, RNA polymerase II-specific"/>
    <property type="evidence" value="ECO:0007669"/>
    <property type="project" value="TreeGrafter"/>
</dbReference>
<keyword evidence="4" id="KW-0805">Transcription regulation</keyword>
<keyword evidence="5" id="KW-0238">DNA-binding</keyword>
<feature type="domain" description="Cysteine/serine-rich nuclear protein N-terminal" evidence="10">
    <location>
        <begin position="281"/>
        <end position="344"/>
    </location>
</feature>
<dbReference type="PANTHER" id="PTHR13580:SF9">
    <property type="entry name" value="AXIN1 UP-REGULATED 1, ISOFORM A"/>
    <property type="match status" value="1"/>
</dbReference>
<keyword evidence="3" id="KW-0053">Apoptosis</keyword>
<dbReference type="PANTHER" id="PTHR13580">
    <property type="entry name" value="TGF-BETA INDUCED APOPTOSIS PROTEIN"/>
    <property type="match status" value="1"/>
</dbReference>
<comment type="subcellular location">
    <subcellularLocation>
        <location evidence="1">Nucleus</location>
    </subcellularLocation>
</comment>
<dbReference type="GO" id="GO:0006915">
    <property type="term" value="P:apoptotic process"/>
    <property type="evidence" value="ECO:0007669"/>
    <property type="project" value="UniProtKB-KW"/>
</dbReference>
<accession>A0A9P0MGE0</accession>
<gene>
    <name evidence="11" type="ORF">ACAOBT_LOCUS32130</name>
</gene>
<evidence type="ECO:0000256" key="9">
    <source>
        <dbReference type="SAM" id="MobiDB-lite"/>
    </source>
</evidence>
<feature type="compositionally biased region" description="Basic and acidic residues" evidence="9">
    <location>
        <begin position="249"/>
        <end position="260"/>
    </location>
</feature>
<feature type="region of interest" description="Disordered" evidence="9">
    <location>
        <begin position="217"/>
        <end position="283"/>
    </location>
</feature>
<sequence>MKDDTKIIPDDSNAAIAPISHGAASYKEAITNSDINIVGKSKEGFVENEPNEAVVEDQDGMKEKHKDDENVHVDSITRNDVAVKDKLNGEMVDGESERGADGDEGNDNIDVEEEITGSSVTVVNELKAEELSGRLEERKVEDSEIVDGEDSATESLPPTEELVEEPHDRSDGSDSGLGSELCEERPQGVAANGVESDGESSLLCKINEEAQFDELQTTVVNCSENPTRSDDVDSAVVSEIGKQDLLSEEQSKLSRIERQPAKSSLKRSNPDSDESEEPKAKKRRGISFDSVTVFYFPRAQGFTCVPSQGGSTLGMGAQHTHVKKFSLAEHAVEQRRLHRQLLQQIR</sequence>
<dbReference type="InterPro" id="IPR023260">
    <property type="entry name" value="Cys/Ser-rich_nuc_prot"/>
</dbReference>
<organism evidence="11 12">
    <name type="scientific">Acanthoscelides obtectus</name>
    <name type="common">Bean weevil</name>
    <name type="synonym">Bruchus obtectus</name>
    <dbReference type="NCBI Taxonomy" id="200917"/>
    <lineage>
        <taxon>Eukaryota</taxon>
        <taxon>Metazoa</taxon>
        <taxon>Ecdysozoa</taxon>
        <taxon>Arthropoda</taxon>
        <taxon>Hexapoda</taxon>
        <taxon>Insecta</taxon>
        <taxon>Pterygota</taxon>
        <taxon>Neoptera</taxon>
        <taxon>Endopterygota</taxon>
        <taxon>Coleoptera</taxon>
        <taxon>Polyphaga</taxon>
        <taxon>Cucujiformia</taxon>
        <taxon>Chrysomeloidea</taxon>
        <taxon>Chrysomelidae</taxon>
        <taxon>Bruchinae</taxon>
        <taxon>Bruchini</taxon>
        <taxon>Acanthoscelides</taxon>
    </lineage>
</organism>
<dbReference type="GO" id="GO:0005634">
    <property type="term" value="C:nucleus"/>
    <property type="evidence" value="ECO:0007669"/>
    <property type="project" value="UniProtKB-SubCell"/>
</dbReference>
<comment type="caution">
    <text evidence="11">The sequence shown here is derived from an EMBL/GenBank/DDBJ whole genome shotgun (WGS) entry which is preliminary data.</text>
</comment>
<keyword evidence="7" id="KW-0804">Transcription</keyword>
<evidence type="ECO:0000256" key="1">
    <source>
        <dbReference type="ARBA" id="ARBA00004123"/>
    </source>
</evidence>
<evidence type="ECO:0000259" key="10">
    <source>
        <dbReference type="Pfam" id="PF16019"/>
    </source>
</evidence>
<evidence type="ECO:0000256" key="6">
    <source>
        <dbReference type="ARBA" id="ARBA00023159"/>
    </source>
</evidence>
<keyword evidence="8" id="KW-0539">Nucleus</keyword>
<dbReference type="Pfam" id="PF16019">
    <property type="entry name" value="CSRNP_N"/>
    <property type="match status" value="1"/>
</dbReference>
<evidence type="ECO:0000313" key="12">
    <source>
        <dbReference type="Proteomes" id="UP001152888"/>
    </source>
</evidence>
<dbReference type="GO" id="GO:0043565">
    <property type="term" value="F:sequence-specific DNA binding"/>
    <property type="evidence" value="ECO:0007669"/>
    <property type="project" value="TreeGrafter"/>
</dbReference>